<gene>
    <name evidence="8" type="ORF">EXU48_04170</name>
</gene>
<evidence type="ECO:0000256" key="5">
    <source>
        <dbReference type="RuleBase" id="RU361277"/>
    </source>
</evidence>
<dbReference type="Pfam" id="PF08240">
    <property type="entry name" value="ADH_N"/>
    <property type="match status" value="1"/>
</dbReference>
<dbReference type="RefSeq" id="WP_133106324.1">
    <property type="nucleotide sequence ID" value="NZ_SMNA01000002.1"/>
</dbReference>
<organism evidence="8 9">
    <name type="scientific">Occultella glacieicola</name>
    <dbReference type="NCBI Taxonomy" id="2518684"/>
    <lineage>
        <taxon>Bacteria</taxon>
        <taxon>Bacillati</taxon>
        <taxon>Actinomycetota</taxon>
        <taxon>Actinomycetes</taxon>
        <taxon>Micrococcales</taxon>
        <taxon>Ruaniaceae</taxon>
        <taxon>Occultella</taxon>
    </lineage>
</organism>
<comment type="similarity">
    <text evidence="5">Belongs to the zinc-containing alcohol dehydrogenase family.</text>
</comment>
<dbReference type="InterPro" id="IPR011032">
    <property type="entry name" value="GroES-like_sf"/>
</dbReference>
<dbReference type="InterPro" id="IPR002328">
    <property type="entry name" value="ADH_Zn_CS"/>
</dbReference>
<evidence type="ECO:0000313" key="8">
    <source>
        <dbReference type="EMBL" id="TDE97398.1"/>
    </source>
</evidence>
<evidence type="ECO:0000313" key="9">
    <source>
        <dbReference type="Proteomes" id="UP000504882"/>
    </source>
</evidence>
<dbReference type="Pfam" id="PF00107">
    <property type="entry name" value="ADH_zinc_N"/>
    <property type="match status" value="1"/>
</dbReference>
<name>A0ABY2E7J1_9MICO</name>
<evidence type="ECO:0000256" key="6">
    <source>
        <dbReference type="SAM" id="MobiDB-lite"/>
    </source>
</evidence>
<accession>A0ABY2E7J1</accession>
<proteinExistence type="inferred from homology"/>
<evidence type="ECO:0000256" key="2">
    <source>
        <dbReference type="ARBA" id="ARBA00022723"/>
    </source>
</evidence>
<dbReference type="SUPFAM" id="SSF50129">
    <property type="entry name" value="GroES-like"/>
    <property type="match status" value="1"/>
</dbReference>
<evidence type="ECO:0000256" key="3">
    <source>
        <dbReference type="ARBA" id="ARBA00022833"/>
    </source>
</evidence>
<sequence>MRALRKTGPQPGDLEVQDVPRPAAGPGQVVVDVAASGLCGTDLHILDGSYRSRPPVTLGHEVSGTIAAVGTGVDPGRVGERVALETFLSTCGECSDCRSGSPNRCGQRVSIGSGADGGFADQVVVPGRNARVLPDSISLEAGALSEPLACVCRSLYHPFAAVTPGDRVLVIGPGAIGLLAAQVARIAGGTVTILGTSADRERLAVAAALGLPGTTESAQTPVAVDVVLECSGSGPGMALGIERLRRGGRYVQIGQRGDAVPIPLALVSFHELVITGGFASTPASWDRAMQLLHDGAIELETLVSHRYALDEWQDAFDAVRSGTGVKQLLCPDAGEVRR</sequence>
<dbReference type="EMBL" id="SMNA01000002">
    <property type="protein sequence ID" value="TDE97398.1"/>
    <property type="molecule type" value="Genomic_DNA"/>
</dbReference>
<dbReference type="SMART" id="SM00829">
    <property type="entry name" value="PKS_ER"/>
    <property type="match status" value="1"/>
</dbReference>
<dbReference type="Proteomes" id="UP000504882">
    <property type="component" value="Unassembled WGS sequence"/>
</dbReference>
<dbReference type="PANTHER" id="PTHR43401">
    <property type="entry name" value="L-THREONINE 3-DEHYDROGENASE"/>
    <property type="match status" value="1"/>
</dbReference>
<dbReference type="Gene3D" id="3.40.50.720">
    <property type="entry name" value="NAD(P)-binding Rossmann-like Domain"/>
    <property type="match status" value="1"/>
</dbReference>
<dbReference type="InterPro" id="IPR036291">
    <property type="entry name" value="NAD(P)-bd_dom_sf"/>
</dbReference>
<dbReference type="InterPro" id="IPR050129">
    <property type="entry name" value="Zn_alcohol_dh"/>
</dbReference>
<dbReference type="InterPro" id="IPR013154">
    <property type="entry name" value="ADH-like_N"/>
</dbReference>
<comment type="cofactor">
    <cofactor evidence="1 5">
        <name>Zn(2+)</name>
        <dbReference type="ChEBI" id="CHEBI:29105"/>
    </cofactor>
</comment>
<evidence type="ECO:0000259" key="7">
    <source>
        <dbReference type="SMART" id="SM00829"/>
    </source>
</evidence>
<keyword evidence="2 5" id="KW-0479">Metal-binding</keyword>
<keyword evidence="9" id="KW-1185">Reference proteome</keyword>
<feature type="region of interest" description="Disordered" evidence="6">
    <location>
        <begin position="1"/>
        <end position="23"/>
    </location>
</feature>
<dbReference type="CDD" id="cd08258">
    <property type="entry name" value="Zn_ADH4"/>
    <property type="match status" value="1"/>
</dbReference>
<dbReference type="PROSITE" id="PS00059">
    <property type="entry name" value="ADH_ZINC"/>
    <property type="match status" value="1"/>
</dbReference>
<feature type="domain" description="Enoyl reductase (ER)" evidence="7">
    <location>
        <begin position="12"/>
        <end position="329"/>
    </location>
</feature>
<protein>
    <submittedName>
        <fullName evidence="8">Zn-dependent alcohol dehydrogenase</fullName>
    </submittedName>
</protein>
<dbReference type="InterPro" id="IPR020843">
    <property type="entry name" value="ER"/>
</dbReference>
<evidence type="ECO:0000256" key="1">
    <source>
        <dbReference type="ARBA" id="ARBA00001947"/>
    </source>
</evidence>
<dbReference type="Gene3D" id="3.90.180.10">
    <property type="entry name" value="Medium-chain alcohol dehydrogenases, catalytic domain"/>
    <property type="match status" value="1"/>
</dbReference>
<dbReference type="PANTHER" id="PTHR43401:SF2">
    <property type="entry name" value="L-THREONINE 3-DEHYDROGENASE"/>
    <property type="match status" value="1"/>
</dbReference>
<dbReference type="InterPro" id="IPR013149">
    <property type="entry name" value="ADH-like_C"/>
</dbReference>
<reference evidence="8 9" key="1">
    <citation type="submission" date="2019-03" db="EMBL/GenBank/DDBJ databases">
        <title>Genomic features of bacteria from cold environments.</title>
        <authorList>
            <person name="Shen L."/>
        </authorList>
    </citation>
    <scope>NUCLEOTIDE SEQUENCE [LARGE SCALE GENOMIC DNA]</scope>
    <source>
        <strain evidence="9">T3246-1</strain>
    </source>
</reference>
<evidence type="ECO:0000256" key="4">
    <source>
        <dbReference type="ARBA" id="ARBA00023002"/>
    </source>
</evidence>
<comment type="caution">
    <text evidence="8">The sequence shown here is derived from an EMBL/GenBank/DDBJ whole genome shotgun (WGS) entry which is preliminary data.</text>
</comment>
<keyword evidence="3 5" id="KW-0862">Zinc</keyword>
<dbReference type="SUPFAM" id="SSF51735">
    <property type="entry name" value="NAD(P)-binding Rossmann-fold domains"/>
    <property type="match status" value="1"/>
</dbReference>
<keyword evidence="4" id="KW-0560">Oxidoreductase</keyword>